<evidence type="ECO:0000259" key="1">
    <source>
        <dbReference type="Pfam" id="PF03793"/>
    </source>
</evidence>
<protein>
    <recommendedName>
        <fullName evidence="1">PASTA domain-containing protein</fullName>
    </recommendedName>
</protein>
<organism evidence="2 3">
    <name type="scientific">Labedaea rhizosphaerae</name>
    <dbReference type="NCBI Taxonomy" id="598644"/>
    <lineage>
        <taxon>Bacteria</taxon>
        <taxon>Bacillati</taxon>
        <taxon>Actinomycetota</taxon>
        <taxon>Actinomycetes</taxon>
        <taxon>Pseudonocardiales</taxon>
        <taxon>Pseudonocardiaceae</taxon>
        <taxon>Labedaea</taxon>
    </lineage>
</organism>
<name>A0A4R6S8G2_LABRH</name>
<dbReference type="Gene3D" id="3.30.10.20">
    <property type="match status" value="1"/>
</dbReference>
<dbReference type="EMBL" id="SNXZ01000005">
    <property type="protein sequence ID" value="TDP95135.1"/>
    <property type="molecule type" value="Genomic_DNA"/>
</dbReference>
<keyword evidence="3" id="KW-1185">Reference proteome</keyword>
<dbReference type="Pfam" id="PF03793">
    <property type="entry name" value="PASTA"/>
    <property type="match status" value="1"/>
</dbReference>
<dbReference type="AlphaFoldDB" id="A0A4R6S8G2"/>
<evidence type="ECO:0000313" key="3">
    <source>
        <dbReference type="Proteomes" id="UP000295444"/>
    </source>
</evidence>
<feature type="domain" description="PASTA" evidence="1">
    <location>
        <begin position="1"/>
        <end position="66"/>
    </location>
</feature>
<evidence type="ECO:0000313" key="2">
    <source>
        <dbReference type="EMBL" id="TDP95135.1"/>
    </source>
</evidence>
<proteinExistence type="predicted"/>
<gene>
    <name evidence="2" type="ORF">EV186_105367</name>
</gene>
<dbReference type="InterPro" id="IPR005543">
    <property type="entry name" value="PASTA_dom"/>
</dbReference>
<dbReference type="Proteomes" id="UP000295444">
    <property type="component" value="Unassembled WGS sequence"/>
</dbReference>
<comment type="caution">
    <text evidence="2">The sequence shown here is derived from an EMBL/GenBank/DDBJ whole genome shotgun (WGS) entry which is preliminary data.</text>
</comment>
<sequence>MPNLVGKNLQAAQDEMQSVTGNPVFITTSHDATGAGRHQVLDRNWKVCSQNVAPGKTFSEETKIDFGAVKNDESCP</sequence>
<accession>A0A4R6S8G2</accession>
<reference evidence="2 3" key="1">
    <citation type="submission" date="2019-03" db="EMBL/GenBank/DDBJ databases">
        <title>Genomic Encyclopedia of Type Strains, Phase IV (KMG-IV): sequencing the most valuable type-strain genomes for metagenomic binning, comparative biology and taxonomic classification.</title>
        <authorList>
            <person name="Goeker M."/>
        </authorList>
    </citation>
    <scope>NUCLEOTIDE SEQUENCE [LARGE SCALE GENOMIC DNA]</scope>
    <source>
        <strain evidence="2 3">DSM 45361</strain>
    </source>
</reference>